<sequence length="58" mass="6912">ELAAEFCCTTKCIRDTIHQYRQTGSNKSRPRSGRPPVLSRYKKRKLFRVTRKIPKIKY</sequence>
<name>A0A8E2DWB5_9PEZI</name>
<reference evidence="2 3" key="1">
    <citation type="journal article" date="2016" name="Nat. Commun.">
        <title>Ectomycorrhizal ecology is imprinted in the genome of the dominant symbiotic fungus Cenococcum geophilum.</title>
        <authorList>
            <consortium name="DOE Joint Genome Institute"/>
            <person name="Peter M."/>
            <person name="Kohler A."/>
            <person name="Ohm R.A."/>
            <person name="Kuo A."/>
            <person name="Krutzmann J."/>
            <person name="Morin E."/>
            <person name="Arend M."/>
            <person name="Barry K.W."/>
            <person name="Binder M."/>
            <person name="Choi C."/>
            <person name="Clum A."/>
            <person name="Copeland A."/>
            <person name="Grisel N."/>
            <person name="Haridas S."/>
            <person name="Kipfer T."/>
            <person name="LaButti K."/>
            <person name="Lindquist E."/>
            <person name="Lipzen A."/>
            <person name="Maire R."/>
            <person name="Meier B."/>
            <person name="Mihaltcheva S."/>
            <person name="Molinier V."/>
            <person name="Murat C."/>
            <person name="Poggeler S."/>
            <person name="Quandt C.A."/>
            <person name="Sperisen C."/>
            <person name="Tritt A."/>
            <person name="Tisserant E."/>
            <person name="Crous P.W."/>
            <person name="Henrissat B."/>
            <person name="Nehls U."/>
            <person name="Egli S."/>
            <person name="Spatafora J.W."/>
            <person name="Grigoriev I.V."/>
            <person name="Martin F.M."/>
        </authorList>
    </citation>
    <scope>NUCLEOTIDE SEQUENCE [LARGE SCALE GENOMIC DNA]</scope>
    <source>
        <strain evidence="2 3">CBS 459.81</strain>
    </source>
</reference>
<dbReference type="InterPro" id="IPR009057">
    <property type="entry name" value="Homeodomain-like_sf"/>
</dbReference>
<dbReference type="Proteomes" id="UP000250266">
    <property type="component" value="Unassembled WGS sequence"/>
</dbReference>
<feature type="non-terminal residue" evidence="2">
    <location>
        <position position="1"/>
    </location>
</feature>
<protein>
    <submittedName>
        <fullName evidence="2">Uncharacterized protein</fullName>
    </submittedName>
</protein>
<evidence type="ECO:0000256" key="1">
    <source>
        <dbReference type="SAM" id="MobiDB-lite"/>
    </source>
</evidence>
<feature type="region of interest" description="Disordered" evidence="1">
    <location>
        <begin position="21"/>
        <end position="41"/>
    </location>
</feature>
<proteinExistence type="predicted"/>
<dbReference type="EMBL" id="KV746479">
    <property type="protein sequence ID" value="OCK72793.1"/>
    <property type="molecule type" value="Genomic_DNA"/>
</dbReference>
<organism evidence="2 3">
    <name type="scientific">Lepidopterella palustris CBS 459.81</name>
    <dbReference type="NCBI Taxonomy" id="1314670"/>
    <lineage>
        <taxon>Eukaryota</taxon>
        <taxon>Fungi</taxon>
        <taxon>Dikarya</taxon>
        <taxon>Ascomycota</taxon>
        <taxon>Pezizomycotina</taxon>
        <taxon>Dothideomycetes</taxon>
        <taxon>Pleosporomycetidae</taxon>
        <taxon>Mytilinidiales</taxon>
        <taxon>Argynnaceae</taxon>
        <taxon>Lepidopterella</taxon>
    </lineage>
</organism>
<accession>A0A8E2DWB5</accession>
<gene>
    <name evidence="2" type="ORF">K432DRAFT_314882</name>
</gene>
<dbReference type="OrthoDB" id="3796133at2759"/>
<dbReference type="SUPFAM" id="SSF46689">
    <property type="entry name" value="Homeodomain-like"/>
    <property type="match status" value="1"/>
</dbReference>
<dbReference type="AlphaFoldDB" id="A0A8E2DWB5"/>
<keyword evidence="3" id="KW-1185">Reference proteome</keyword>
<evidence type="ECO:0000313" key="2">
    <source>
        <dbReference type="EMBL" id="OCK72793.1"/>
    </source>
</evidence>
<evidence type="ECO:0000313" key="3">
    <source>
        <dbReference type="Proteomes" id="UP000250266"/>
    </source>
</evidence>